<feature type="transmembrane region" description="Helical" evidence="8">
    <location>
        <begin position="1065"/>
        <end position="1085"/>
    </location>
</feature>
<keyword evidence="5 8" id="KW-0472">Membrane</keyword>
<feature type="region of interest" description="Disordered" evidence="7">
    <location>
        <begin position="770"/>
        <end position="793"/>
    </location>
</feature>
<feature type="transmembrane region" description="Helical" evidence="8">
    <location>
        <begin position="965"/>
        <end position="986"/>
    </location>
</feature>
<sequence>MTGFVLLRVRAHRLLLAAALSAVLLTTSVLAALTAFSGSMGDAALRHTLTHRSAEPASLFVTAGTDRERRDEADAAVRRAAGEAFDGLPVTVRTLEGSGPYALPRELQTPAARRGEPDLTHFASLDPGQVRLTAGRLPAGGAGKGGDPVPVALPRAAADVLKLKPGARLTLTDRLGGASLRIEVTGLYEAANLADSYWRLDPLAGRGARTLDFTTYGPLLTDPAVFGTDRLSSGDRSWLATADFRTLTTDRTGALREASARAPEELKAAPSLGDGATVHTSLPTVIDQIERALLVSRSTIAIVAVQLVLLAGYALLLVARLLSSERAGETELLRARGASRGRIASLAAVEALLLAVPAAVAAPLLAGPLTRLLAERGGLTRIGLRLDGGANGTVWLVAAAVALACALAVVAPALAASAGGRRGARSAALPTPVRAGADIGLLLIAGVAYWQLDRQTGTSGSGALSGDRRGDLGIDPLLVAAPALALLAGTVLTLRLLPPAARLAERRAAGGRGLSAALAGWQFSRRPLRGAGPVLLLVLAVATGMLAIGQAASWDRSQSDQADFRSGASVRVTAGVGDDAVEYTDLPGVRDAAPAFRTAVEISGGRTTDVLALDTAHADEHLLMREDLSGTSPEKLFEAIAPPRSERAGVVLPAHSTRLLFDVRLRDTTTADGRSATGATPVVTVLLEDRYGTGYRVAAGKVPVDGRAHPVSVPVSAANGPAVTGFELDSAVPGSTPETRALSVTGLRTLTADGERPVPSSDAMRWRAATAVTSGGGEQAGETPVTLSGTGAAPSFRYTTGSVPAEGFTDEQTDTLRITAARAKAPALKAVATDAYLEYSGAKPGQRIDLTLAGNTVRVTLVKAVRHLPTTGPAGTVAAGTGGPAVRPGGSLLLDLRAVSEVLAHRSGATLVPTEWWLSTAPGDGPRVAAELRELPGVDPAQVLVRDETARELADDPLGAGPQSALLAVAVVAAALAAVGFAVGLVGSQRERAAEFAVLRALGASRRGLARMTAAEQGVLITLGVLIGLALGAVLTRAVVPLVVLTGQAARPVPDVLVMLPAGRIAVLLAGVALLPLLIVAALTLRRADPAVSLRHQGDN</sequence>
<comment type="similarity">
    <text evidence="6">Belongs to the ABC-4 integral membrane protein family.</text>
</comment>
<comment type="subcellular location">
    <subcellularLocation>
        <location evidence="1">Cell membrane</location>
        <topology evidence="1">Multi-pass membrane protein</topology>
    </subcellularLocation>
</comment>
<comment type="caution">
    <text evidence="11">The sequence shown here is derived from an EMBL/GenBank/DDBJ whole genome shotgun (WGS) entry which is preliminary data.</text>
</comment>
<evidence type="ECO:0000259" key="10">
    <source>
        <dbReference type="Pfam" id="PF02687"/>
    </source>
</evidence>
<gene>
    <name evidence="11" type="ORF">STHAL_04410</name>
</gene>
<feature type="transmembrane region" description="Helical" evidence="8">
    <location>
        <begin position="300"/>
        <end position="322"/>
    </location>
</feature>
<dbReference type="Proteomes" id="UP000735541">
    <property type="component" value="Unassembled WGS sequence"/>
</dbReference>
<evidence type="ECO:0000256" key="5">
    <source>
        <dbReference type="ARBA" id="ARBA00023136"/>
    </source>
</evidence>
<evidence type="ECO:0000313" key="12">
    <source>
        <dbReference type="Proteomes" id="UP000735541"/>
    </source>
</evidence>
<evidence type="ECO:0000256" key="7">
    <source>
        <dbReference type="SAM" id="MobiDB-lite"/>
    </source>
</evidence>
<feature type="transmembrane region" description="Helical" evidence="8">
    <location>
        <begin position="435"/>
        <end position="452"/>
    </location>
</feature>
<evidence type="ECO:0000256" key="4">
    <source>
        <dbReference type="ARBA" id="ARBA00022989"/>
    </source>
</evidence>
<name>A0ABS6TKL8_STRHA</name>
<accession>A0ABS6TKL8</accession>
<evidence type="ECO:0000256" key="2">
    <source>
        <dbReference type="ARBA" id="ARBA00022475"/>
    </source>
</evidence>
<organism evidence="11 12">
    <name type="scientific">Streptomyces halstedii</name>
    <dbReference type="NCBI Taxonomy" id="1944"/>
    <lineage>
        <taxon>Bacteria</taxon>
        <taxon>Bacillati</taxon>
        <taxon>Actinomycetota</taxon>
        <taxon>Actinomycetes</taxon>
        <taxon>Kitasatosporales</taxon>
        <taxon>Streptomycetaceae</taxon>
        <taxon>Streptomyces</taxon>
    </lineage>
</organism>
<dbReference type="InterPro" id="IPR003838">
    <property type="entry name" value="ABC3_permease_C"/>
</dbReference>
<feature type="chain" id="PRO_5047252264" evidence="9">
    <location>
        <begin position="32"/>
        <end position="1100"/>
    </location>
</feature>
<keyword evidence="4 8" id="KW-1133">Transmembrane helix</keyword>
<evidence type="ECO:0000313" key="11">
    <source>
        <dbReference type="EMBL" id="MBV7668741.1"/>
    </source>
</evidence>
<reference evidence="11 12" key="1">
    <citation type="submission" date="2021-07" db="EMBL/GenBank/DDBJ databases">
        <title>Sequencing Streptomyces halstedii LGO-A4 genome an citrus endophytic actinomycete.</title>
        <authorList>
            <person name="Samborskyy M."/>
            <person name="Scott N."/>
            <person name="Deglau R."/>
            <person name="Dickens S."/>
            <person name="Oliveira L.G."/>
        </authorList>
    </citation>
    <scope>NUCLEOTIDE SEQUENCE [LARGE SCALE GENOMIC DNA]</scope>
    <source>
        <strain evidence="11 12">LGO-A4</strain>
    </source>
</reference>
<keyword evidence="9" id="KW-0732">Signal</keyword>
<keyword evidence="3 8" id="KW-0812">Transmembrane</keyword>
<dbReference type="EMBL" id="JAHUVW010000001">
    <property type="protein sequence ID" value="MBV7668741.1"/>
    <property type="molecule type" value="Genomic_DNA"/>
</dbReference>
<feature type="transmembrane region" description="Helical" evidence="8">
    <location>
        <begin position="1019"/>
        <end position="1045"/>
    </location>
</feature>
<feature type="domain" description="ABC3 transporter permease C-terminal" evidence="10">
    <location>
        <begin position="302"/>
        <end position="416"/>
    </location>
</feature>
<keyword evidence="2" id="KW-1003">Cell membrane</keyword>
<dbReference type="RefSeq" id="WP_228867363.1">
    <property type="nucleotide sequence ID" value="NZ_JAHUVW010000001.1"/>
</dbReference>
<dbReference type="InterPro" id="IPR050250">
    <property type="entry name" value="Macrolide_Exporter_MacB"/>
</dbReference>
<dbReference type="PANTHER" id="PTHR30572">
    <property type="entry name" value="MEMBRANE COMPONENT OF TRANSPORTER-RELATED"/>
    <property type="match status" value="1"/>
</dbReference>
<dbReference type="Pfam" id="PF02687">
    <property type="entry name" value="FtsX"/>
    <property type="match status" value="2"/>
</dbReference>
<dbReference type="PANTHER" id="PTHR30572:SF4">
    <property type="entry name" value="ABC TRANSPORTER PERMEASE YTRF"/>
    <property type="match status" value="1"/>
</dbReference>
<feature type="signal peptide" evidence="9">
    <location>
        <begin position="1"/>
        <end position="31"/>
    </location>
</feature>
<evidence type="ECO:0000256" key="9">
    <source>
        <dbReference type="SAM" id="SignalP"/>
    </source>
</evidence>
<feature type="transmembrane region" description="Helical" evidence="8">
    <location>
        <begin position="394"/>
        <end position="415"/>
    </location>
</feature>
<evidence type="ECO:0000256" key="1">
    <source>
        <dbReference type="ARBA" id="ARBA00004651"/>
    </source>
</evidence>
<keyword evidence="12" id="KW-1185">Reference proteome</keyword>
<evidence type="ECO:0000256" key="3">
    <source>
        <dbReference type="ARBA" id="ARBA00022692"/>
    </source>
</evidence>
<proteinExistence type="inferred from homology"/>
<evidence type="ECO:0000256" key="8">
    <source>
        <dbReference type="SAM" id="Phobius"/>
    </source>
</evidence>
<feature type="transmembrane region" description="Helical" evidence="8">
    <location>
        <begin position="534"/>
        <end position="554"/>
    </location>
</feature>
<feature type="domain" description="ABC3 transporter permease C-terminal" evidence="10">
    <location>
        <begin position="968"/>
        <end position="1086"/>
    </location>
</feature>
<protein>
    <submittedName>
        <fullName evidence="11">ABC transporter permease</fullName>
    </submittedName>
</protein>
<feature type="transmembrane region" description="Helical" evidence="8">
    <location>
        <begin position="472"/>
        <end position="497"/>
    </location>
</feature>
<evidence type="ECO:0000256" key="6">
    <source>
        <dbReference type="ARBA" id="ARBA00038076"/>
    </source>
</evidence>
<feature type="transmembrane region" description="Helical" evidence="8">
    <location>
        <begin position="343"/>
        <end position="366"/>
    </location>
</feature>